<dbReference type="EMBL" id="DF144506">
    <property type="protein sequence ID" value="GAA57039.1"/>
    <property type="molecule type" value="Genomic_DNA"/>
</dbReference>
<protein>
    <submittedName>
        <fullName evidence="10">Septin-2</fullName>
    </submittedName>
</protein>
<evidence type="ECO:0000313" key="11">
    <source>
        <dbReference type="Proteomes" id="UP000008909"/>
    </source>
</evidence>
<sequence length="515" mass="59961">MDYETRLVVLDLFPLEYRCLRGDLILTYALFEQGLANRFLTVDPANTRRGHGERQLLNDKNKTDPGNLGKCLAPVYQSVNPASDRQWLPGRMTADVVKSMVIWSASHIDFAQQGSDVRTLKPTGRVGFDSIPDQLVNKAISQGFAFNILCVGETGIGKSTLVETLFNQKFNFLPSSHDLPSPKLKETTYELKEKNVKLKLSVVETCGFGDQINKEENVKPVVEYVNGQFEKYLQEELKMKRSIQTFHDTRVHVCLYFIPPTGHSLKSIDVVAMKALENKVNIVPVIAKSDTVTKAEMQKFKAKILSEIQSNEINIYQFPTDDEYVSELNAKMNQFVPFAVVGSSEEMKIDGKPMRVRQYPWGAVQVENELHCDFVRLREMLLRVNMEDLRERTHTVHYETYRRQRLLEMGFRDDEKMSLQETYEKRRELQRKELQQKEEEMRQLFVQRVKEKEQVLKEAERELQSKFEALKRSHAEEKKKLEDKKRVLEEEMAAFERRKQWAEQAKMGNTFKKKK</sequence>
<dbReference type="Pfam" id="PF00735">
    <property type="entry name" value="Septin"/>
    <property type="match status" value="1"/>
</dbReference>
<dbReference type="AlphaFoldDB" id="G7YVQ9"/>
<dbReference type="InterPro" id="IPR016491">
    <property type="entry name" value="Septin"/>
</dbReference>
<dbReference type="InterPro" id="IPR027417">
    <property type="entry name" value="P-loop_NTPase"/>
</dbReference>
<keyword evidence="5 7" id="KW-0342">GTP-binding</keyword>
<evidence type="ECO:0000256" key="7">
    <source>
        <dbReference type="RuleBase" id="RU004560"/>
    </source>
</evidence>
<dbReference type="PROSITE" id="PS51719">
    <property type="entry name" value="G_SEPTIN"/>
    <property type="match status" value="1"/>
</dbReference>
<name>G7YVQ9_CLOSI</name>
<feature type="coiled-coil region" evidence="8">
    <location>
        <begin position="412"/>
        <end position="505"/>
    </location>
</feature>
<dbReference type="PANTHER" id="PTHR18884">
    <property type="entry name" value="SEPTIN"/>
    <property type="match status" value="1"/>
</dbReference>
<evidence type="ECO:0000256" key="5">
    <source>
        <dbReference type="ARBA" id="ARBA00023134"/>
    </source>
</evidence>
<keyword evidence="11" id="KW-1185">Reference proteome</keyword>
<dbReference type="CDD" id="cd01850">
    <property type="entry name" value="CDC_Septin"/>
    <property type="match status" value="1"/>
</dbReference>
<evidence type="ECO:0000256" key="1">
    <source>
        <dbReference type="ARBA" id="ARBA00004245"/>
    </source>
</evidence>
<feature type="domain" description="Septin-type G" evidence="9">
    <location>
        <begin position="142"/>
        <end position="408"/>
    </location>
</feature>
<evidence type="ECO:0000256" key="6">
    <source>
        <dbReference type="ARBA" id="ARBA00023212"/>
    </source>
</evidence>
<gene>
    <name evidence="10" type="ORF">CLF_112046</name>
</gene>
<reference evidence="10" key="1">
    <citation type="journal article" date="2011" name="Genome Biol.">
        <title>The draft genome of the carcinogenic human liver fluke Clonorchis sinensis.</title>
        <authorList>
            <person name="Wang X."/>
            <person name="Chen W."/>
            <person name="Huang Y."/>
            <person name="Sun J."/>
            <person name="Men J."/>
            <person name="Liu H."/>
            <person name="Luo F."/>
            <person name="Guo L."/>
            <person name="Lv X."/>
            <person name="Deng C."/>
            <person name="Zhou C."/>
            <person name="Fan Y."/>
            <person name="Li X."/>
            <person name="Huang L."/>
            <person name="Hu Y."/>
            <person name="Liang C."/>
            <person name="Hu X."/>
            <person name="Xu J."/>
            <person name="Yu X."/>
        </authorList>
    </citation>
    <scope>NUCLEOTIDE SEQUENCE [LARGE SCALE GENOMIC DNA]</scope>
    <source>
        <strain evidence="10">Henan</strain>
    </source>
</reference>
<dbReference type="SUPFAM" id="SSF52540">
    <property type="entry name" value="P-loop containing nucleoside triphosphate hydrolases"/>
    <property type="match status" value="1"/>
</dbReference>
<dbReference type="Proteomes" id="UP000008909">
    <property type="component" value="Unassembled WGS sequence"/>
</dbReference>
<keyword evidence="4 8" id="KW-0175">Coiled coil</keyword>
<comment type="subcellular location">
    <subcellularLocation>
        <location evidence="1">Cytoplasm</location>
        <location evidence="1">Cytoskeleton</location>
    </subcellularLocation>
</comment>
<dbReference type="Gene3D" id="3.40.50.300">
    <property type="entry name" value="P-loop containing nucleotide triphosphate hydrolases"/>
    <property type="match status" value="1"/>
</dbReference>
<keyword evidence="3 7" id="KW-0547">Nucleotide-binding</keyword>
<proteinExistence type="inferred from homology"/>
<organism evidence="10 11">
    <name type="scientific">Clonorchis sinensis</name>
    <name type="common">Chinese liver fluke</name>
    <dbReference type="NCBI Taxonomy" id="79923"/>
    <lineage>
        <taxon>Eukaryota</taxon>
        <taxon>Metazoa</taxon>
        <taxon>Spiralia</taxon>
        <taxon>Lophotrochozoa</taxon>
        <taxon>Platyhelminthes</taxon>
        <taxon>Trematoda</taxon>
        <taxon>Digenea</taxon>
        <taxon>Opisthorchiida</taxon>
        <taxon>Opisthorchiata</taxon>
        <taxon>Opisthorchiidae</taxon>
        <taxon>Clonorchis</taxon>
    </lineage>
</organism>
<accession>G7YVQ9</accession>
<comment type="similarity">
    <text evidence="7">Belongs to the TRAFAC class TrmE-Era-EngA-EngB-Septin-like GTPase superfamily. Septin GTPase family.</text>
</comment>
<keyword evidence="2" id="KW-0963">Cytoplasm</keyword>
<keyword evidence="6" id="KW-0206">Cytoskeleton</keyword>
<evidence type="ECO:0000256" key="4">
    <source>
        <dbReference type="ARBA" id="ARBA00023054"/>
    </source>
</evidence>
<evidence type="ECO:0000259" key="9">
    <source>
        <dbReference type="PROSITE" id="PS51719"/>
    </source>
</evidence>
<dbReference type="InterPro" id="IPR030379">
    <property type="entry name" value="G_SEPTIN_dom"/>
</dbReference>
<dbReference type="FunFam" id="3.40.50.300:FF:002048">
    <property type="entry name" value="Septin 6"/>
    <property type="match status" value="1"/>
</dbReference>
<evidence type="ECO:0000313" key="10">
    <source>
        <dbReference type="EMBL" id="GAA57039.1"/>
    </source>
</evidence>
<evidence type="ECO:0000256" key="8">
    <source>
        <dbReference type="SAM" id="Coils"/>
    </source>
</evidence>
<dbReference type="GO" id="GO:0005856">
    <property type="term" value="C:cytoskeleton"/>
    <property type="evidence" value="ECO:0007669"/>
    <property type="project" value="UniProtKB-SubCell"/>
</dbReference>
<evidence type="ECO:0000256" key="3">
    <source>
        <dbReference type="ARBA" id="ARBA00022741"/>
    </source>
</evidence>
<reference key="2">
    <citation type="submission" date="2011-10" db="EMBL/GenBank/DDBJ databases">
        <title>The genome and transcriptome sequence of Clonorchis sinensis provide insights into the carcinogenic liver fluke.</title>
        <authorList>
            <person name="Wang X."/>
            <person name="Huang Y."/>
            <person name="Chen W."/>
            <person name="Liu H."/>
            <person name="Guo L."/>
            <person name="Chen Y."/>
            <person name="Luo F."/>
            <person name="Zhou W."/>
            <person name="Sun J."/>
            <person name="Mao Q."/>
            <person name="Liang P."/>
            <person name="Zhou C."/>
            <person name="Tian Y."/>
            <person name="Men J."/>
            <person name="Lv X."/>
            <person name="Huang L."/>
            <person name="Zhou J."/>
            <person name="Hu Y."/>
            <person name="Li R."/>
            <person name="Zhang F."/>
            <person name="Lei H."/>
            <person name="Li X."/>
            <person name="Hu X."/>
            <person name="Liang C."/>
            <person name="Xu J."/>
            <person name="Wu Z."/>
            <person name="Yu X."/>
        </authorList>
    </citation>
    <scope>NUCLEOTIDE SEQUENCE</scope>
    <source>
        <strain>Henan</strain>
    </source>
</reference>
<evidence type="ECO:0000256" key="2">
    <source>
        <dbReference type="ARBA" id="ARBA00022490"/>
    </source>
</evidence>
<dbReference type="GO" id="GO:0005525">
    <property type="term" value="F:GTP binding"/>
    <property type="evidence" value="ECO:0007669"/>
    <property type="project" value="UniProtKB-KW"/>
</dbReference>